<evidence type="ECO:0000313" key="2">
    <source>
        <dbReference type="EMBL" id="BAG20109.1"/>
    </source>
</evidence>
<evidence type="ECO:0000313" key="3">
    <source>
        <dbReference type="Proteomes" id="UP000001685"/>
    </source>
</evidence>
<organism evidence="2 3">
    <name type="scientific">Streptomyces griseus subsp. griseus (strain JCM 4626 / CBS 651.72 / NBRC 13350 / KCC S-0626 / ISP 5235)</name>
    <dbReference type="NCBI Taxonomy" id="455632"/>
    <lineage>
        <taxon>Bacteria</taxon>
        <taxon>Bacillati</taxon>
        <taxon>Actinomycetota</taxon>
        <taxon>Actinomycetes</taxon>
        <taxon>Kitasatosporales</taxon>
        <taxon>Streptomycetaceae</taxon>
        <taxon>Streptomyces</taxon>
    </lineage>
</organism>
<dbReference type="InterPro" id="IPR032716">
    <property type="entry name" value="ACC_epsilon"/>
</dbReference>
<dbReference type="GO" id="GO:0004658">
    <property type="term" value="F:propionyl-CoA carboxylase activity"/>
    <property type="evidence" value="ECO:0007669"/>
    <property type="project" value="InterPro"/>
</dbReference>
<feature type="region of interest" description="Disordered" evidence="1">
    <location>
        <begin position="48"/>
        <end position="80"/>
    </location>
</feature>
<dbReference type="HOGENOM" id="CLU_2588230_0_0_11"/>
<dbReference type="KEGG" id="sgr:SGR_3280"/>
<gene>
    <name evidence="2" type="ordered locus">SGR_3280</name>
</gene>
<proteinExistence type="predicted"/>
<reference evidence="3" key="1">
    <citation type="journal article" date="2008" name="J. Bacteriol.">
        <title>Genome sequence of the streptomycin-producing microorganism Streptomyces griseus IFO 13350.</title>
        <authorList>
            <person name="Ohnishi Y."/>
            <person name="Ishikawa J."/>
            <person name="Hara H."/>
            <person name="Suzuki H."/>
            <person name="Ikenoya M."/>
            <person name="Ikeda H."/>
            <person name="Yamashita A."/>
            <person name="Hattori M."/>
            <person name="Horinouchi S."/>
        </authorList>
    </citation>
    <scope>NUCLEOTIDE SEQUENCE [LARGE SCALE GENOMIC DNA]</scope>
    <source>
        <strain evidence="3">JCM 4626 / NBRC 13350</strain>
    </source>
</reference>
<evidence type="ECO:0008006" key="4">
    <source>
        <dbReference type="Google" id="ProtNLM"/>
    </source>
</evidence>
<sequence length="80" mass="7630">MPISPFDGPLGDGLLKVVSGSPSPEELAAVVALLTALAGGGGAVISPDGGRGAAPARAGWARREGGPPCSWAAAEPVPGS</sequence>
<dbReference type="EMBL" id="AP009493">
    <property type="protein sequence ID" value="BAG20109.1"/>
    <property type="molecule type" value="Genomic_DNA"/>
</dbReference>
<dbReference type="Pfam" id="PF13822">
    <property type="entry name" value="ACC_epsilon"/>
    <property type="match status" value="1"/>
</dbReference>
<accession>B1VL81</accession>
<dbReference type="GO" id="GO:0003989">
    <property type="term" value="F:acetyl-CoA carboxylase activity"/>
    <property type="evidence" value="ECO:0007669"/>
    <property type="project" value="InterPro"/>
</dbReference>
<name>B1VL81_STRGG</name>
<dbReference type="AlphaFoldDB" id="B1VL81"/>
<protein>
    <recommendedName>
        <fullName evidence="4">Acyl-CoA carboxylase subunit epsilon</fullName>
    </recommendedName>
</protein>
<dbReference type="PATRIC" id="fig|455632.4.peg.3357"/>
<dbReference type="Proteomes" id="UP000001685">
    <property type="component" value="Chromosome"/>
</dbReference>
<dbReference type="RefSeq" id="WP_012379776.1">
    <property type="nucleotide sequence ID" value="NC_010572.1"/>
</dbReference>
<evidence type="ECO:0000256" key="1">
    <source>
        <dbReference type="SAM" id="MobiDB-lite"/>
    </source>
</evidence>